<comment type="cofactor">
    <cofactor evidence="1">
        <name>pyridoxal 5'-phosphate</name>
        <dbReference type="ChEBI" id="CHEBI:597326"/>
    </cofactor>
</comment>
<keyword evidence="7" id="KW-0456">Lyase</keyword>
<evidence type="ECO:0000256" key="3">
    <source>
        <dbReference type="ARBA" id="ARBA00011881"/>
    </source>
</evidence>
<comment type="subunit">
    <text evidence="3">Homotetramer.</text>
</comment>
<feature type="region of interest" description="Disordered" evidence="5">
    <location>
        <begin position="1"/>
        <end position="24"/>
    </location>
</feature>
<dbReference type="SUPFAM" id="SSF53383">
    <property type="entry name" value="PLP-dependent transferases"/>
    <property type="match status" value="1"/>
</dbReference>
<dbReference type="EC" id="4.1.2.49" evidence="7"/>
<dbReference type="GO" id="GO:0008732">
    <property type="term" value="F:L-allo-threonine aldolase activity"/>
    <property type="evidence" value="ECO:0007669"/>
    <property type="project" value="UniProtKB-EC"/>
</dbReference>
<evidence type="ECO:0000259" key="6">
    <source>
        <dbReference type="Pfam" id="PF01212"/>
    </source>
</evidence>
<dbReference type="InterPro" id="IPR015424">
    <property type="entry name" value="PyrdxlP-dep_Trfase"/>
</dbReference>
<feature type="domain" description="Aromatic amino acid beta-eliminating lyase/threonine aldolase" evidence="6">
    <location>
        <begin position="50"/>
        <end position="316"/>
    </location>
</feature>
<feature type="compositionally biased region" description="Polar residues" evidence="5">
    <location>
        <begin position="7"/>
        <end position="20"/>
    </location>
</feature>
<protein>
    <submittedName>
        <fullName evidence="7">L-allo-threonine aldolase</fullName>
        <ecNumber evidence="7">4.1.2.49</ecNumber>
    </submittedName>
</protein>
<evidence type="ECO:0000256" key="5">
    <source>
        <dbReference type="SAM" id="MobiDB-lite"/>
    </source>
</evidence>
<dbReference type="GO" id="GO:0005829">
    <property type="term" value="C:cytosol"/>
    <property type="evidence" value="ECO:0007669"/>
    <property type="project" value="TreeGrafter"/>
</dbReference>
<evidence type="ECO:0000256" key="2">
    <source>
        <dbReference type="ARBA" id="ARBA00006966"/>
    </source>
</evidence>
<dbReference type="Gene3D" id="3.40.640.10">
    <property type="entry name" value="Type I PLP-dependent aspartate aminotransferase-like (Major domain)"/>
    <property type="match status" value="1"/>
</dbReference>
<dbReference type="PANTHER" id="PTHR48097:SF9">
    <property type="entry name" value="L-THREONINE ALDOLASE"/>
    <property type="match status" value="1"/>
</dbReference>
<name>A0A1C3IJ08_9VIBR</name>
<dbReference type="InterPro" id="IPR015422">
    <property type="entry name" value="PyrdxlP-dep_Trfase_small"/>
</dbReference>
<proteinExistence type="inferred from homology"/>
<dbReference type="InterPro" id="IPR001597">
    <property type="entry name" value="ArAA_b-elim_lyase/Thr_aldolase"/>
</dbReference>
<organism evidence="7 8">
    <name type="scientific">Vibrio atlanticus</name>
    <dbReference type="NCBI Taxonomy" id="693153"/>
    <lineage>
        <taxon>Bacteria</taxon>
        <taxon>Pseudomonadati</taxon>
        <taxon>Pseudomonadota</taxon>
        <taxon>Gammaproteobacteria</taxon>
        <taxon>Vibrionales</taxon>
        <taxon>Vibrionaceae</taxon>
        <taxon>Vibrio</taxon>
    </lineage>
</organism>
<reference evidence="8" key="1">
    <citation type="submission" date="2016-06" db="EMBL/GenBank/DDBJ databases">
        <authorList>
            <person name="Rodrigo-Torres Lidia"/>
            <person name="Arahal R.David."/>
        </authorList>
    </citation>
    <scope>NUCLEOTIDE SEQUENCE [LARGE SCALE GENOMIC DNA]</scope>
    <source>
        <strain evidence="8">CECT 7223</strain>
    </source>
</reference>
<dbReference type="PANTHER" id="PTHR48097">
    <property type="entry name" value="L-THREONINE ALDOLASE-RELATED"/>
    <property type="match status" value="1"/>
</dbReference>
<sequence>MSPLKANVNNSITLHRTTMNKGKGMSTDLRQQCNLLLSGHFDPTPAQTFAQMAEWCETHDVAHDTYGDGDFIESFESKVADLLGYEAAVFVITGTMNQPTALEIACQEKRNPLVAMHESSHIMRHERQGYQLQNRFNVLPVGNVFRTWNVDDLKAWPDEIAAALYELPMREIGGQLPEWEELEAIKQYCKEQSIHLHMDGARLWECGAYYQKPYSEIAKGFDTAYVSLYKGLNGLGGSLLLGDKAFVAKASAWMKRQGGNVYHRTPYVVSAAMQFDQRIELMPALYERTKQVYQILQDYPQFTVNPQQPQVNMLHLYLPVSHEDGIIARDNIAKKHKVWIGNPAISELPNQCKIEWYVGDNLLNLPDHELIDILDFISEELILLTKS</sequence>
<dbReference type="AlphaFoldDB" id="A0A1C3IJ08"/>
<evidence type="ECO:0000313" key="7">
    <source>
        <dbReference type="EMBL" id="SBS61349.1"/>
    </source>
</evidence>
<dbReference type="InterPro" id="IPR015421">
    <property type="entry name" value="PyrdxlP-dep_Trfase_major"/>
</dbReference>
<evidence type="ECO:0000256" key="4">
    <source>
        <dbReference type="ARBA" id="ARBA00022898"/>
    </source>
</evidence>
<dbReference type="Gene3D" id="3.90.1150.10">
    <property type="entry name" value="Aspartate Aminotransferase, domain 1"/>
    <property type="match status" value="1"/>
</dbReference>
<comment type="similarity">
    <text evidence="2">Belongs to the threonine aldolase family.</text>
</comment>
<gene>
    <name evidence="7" type="primary">ltaA</name>
    <name evidence="7" type="ORF">VAT7223_00616</name>
</gene>
<dbReference type="Proteomes" id="UP000092876">
    <property type="component" value="Unassembled WGS sequence"/>
</dbReference>
<dbReference type="Pfam" id="PF01212">
    <property type="entry name" value="Beta_elim_lyase"/>
    <property type="match status" value="1"/>
</dbReference>
<evidence type="ECO:0000313" key="8">
    <source>
        <dbReference type="Proteomes" id="UP000092876"/>
    </source>
</evidence>
<keyword evidence="4" id="KW-0663">Pyridoxal phosphate</keyword>
<dbReference type="GO" id="GO:0006545">
    <property type="term" value="P:glycine biosynthetic process"/>
    <property type="evidence" value="ECO:0007669"/>
    <property type="project" value="TreeGrafter"/>
</dbReference>
<accession>A0A1C3IJ08</accession>
<dbReference type="GO" id="GO:0006567">
    <property type="term" value="P:L-threonine catabolic process"/>
    <property type="evidence" value="ECO:0007669"/>
    <property type="project" value="TreeGrafter"/>
</dbReference>
<dbReference type="EMBL" id="FLQP01000008">
    <property type="protein sequence ID" value="SBS61349.1"/>
    <property type="molecule type" value="Genomic_DNA"/>
</dbReference>
<evidence type="ECO:0000256" key="1">
    <source>
        <dbReference type="ARBA" id="ARBA00001933"/>
    </source>
</evidence>